<keyword evidence="11 15" id="KW-0407">Ion channel</keyword>
<feature type="binding site" evidence="15">
    <location>
        <position position="69"/>
    </location>
    <ligand>
        <name>Na(+)</name>
        <dbReference type="ChEBI" id="CHEBI:29101"/>
        <note>structural</note>
    </ligand>
</feature>
<evidence type="ECO:0000256" key="11">
    <source>
        <dbReference type="ARBA" id="ARBA00023303"/>
    </source>
</evidence>
<proteinExistence type="inferred from homology"/>
<keyword evidence="3 15" id="KW-1003">Cell membrane</keyword>
<comment type="catalytic activity">
    <reaction evidence="13">
        <text>fluoride(in) = fluoride(out)</text>
        <dbReference type="Rhea" id="RHEA:76159"/>
        <dbReference type="ChEBI" id="CHEBI:17051"/>
    </reaction>
    <physiologicalReaction direction="left-to-right" evidence="13">
        <dbReference type="Rhea" id="RHEA:76160"/>
    </physiologicalReaction>
</comment>
<comment type="similarity">
    <text evidence="12 15">Belongs to the fluoride channel Fluc/FEX (TC 1.A.43) family.</text>
</comment>
<evidence type="ECO:0000256" key="4">
    <source>
        <dbReference type="ARBA" id="ARBA00022519"/>
    </source>
</evidence>
<dbReference type="GO" id="GO:0046872">
    <property type="term" value="F:metal ion binding"/>
    <property type="evidence" value="ECO:0007669"/>
    <property type="project" value="UniProtKB-KW"/>
</dbReference>
<evidence type="ECO:0000256" key="1">
    <source>
        <dbReference type="ARBA" id="ARBA00004651"/>
    </source>
</evidence>
<keyword evidence="6 15" id="KW-0479">Metal-binding</keyword>
<evidence type="ECO:0000313" key="16">
    <source>
        <dbReference type="EMBL" id="KIL45441.1"/>
    </source>
</evidence>
<dbReference type="GO" id="GO:0140114">
    <property type="term" value="P:cellular detoxification of fluoride"/>
    <property type="evidence" value="ECO:0007669"/>
    <property type="project" value="UniProtKB-UniRule"/>
</dbReference>
<feature type="transmembrane region" description="Helical" evidence="15">
    <location>
        <begin position="91"/>
        <end position="111"/>
    </location>
</feature>
<dbReference type="Pfam" id="PF02537">
    <property type="entry name" value="CRCB"/>
    <property type="match status" value="1"/>
</dbReference>
<keyword evidence="10 15" id="KW-0472">Membrane</keyword>
<evidence type="ECO:0000256" key="8">
    <source>
        <dbReference type="ARBA" id="ARBA00023053"/>
    </source>
</evidence>
<evidence type="ECO:0000256" key="7">
    <source>
        <dbReference type="ARBA" id="ARBA00022989"/>
    </source>
</evidence>
<name>A0A0C2VLU8_9BACL</name>
<keyword evidence="4" id="KW-0997">Cell inner membrane</keyword>
<sequence length="115" mass="12255">MIIFVAIGGAIGAVARWMITIYITKKMPFPAATPIINILGSLSAGFLLQVLFTEQVYLFLIVGFLGAFTTFSTLQLEGIKIIKNGETVKGLIYMNGILLISVAAAGVGFLLSTLI</sequence>
<keyword evidence="17" id="KW-1185">Reference proteome</keyword>
<dbReference type="GO" id="GO:0062054">
    <property type="term" value="F:fluoride channel activity"/>
    <property type="evidence" value="ECO:0007669"/>
    <property type="project" value="UniProtKB-UniRule"/>
</dbReference>
<evidence type="ECO:0000256" key="3">
    <source>
        <dbReference type="ARBA" id="ARBA00022475"/>
    </source>
</evidence>
<dbReference type="PATRIC" id="fig|889306.3.peg.2997"/>
<comment type="activity regulation">
    <text evidence="15">Na(+) is not transported, but it plays an essential structural role and its presence is essential for fluoride channel function.</text>
</comment>
<evidence type="ECO:0000256" key="6">
    <source>
        <dbReference type="ARBA" id="ARBA00022723"/>
    </source>
</evidence>
<dbReference type="EMBL" id="JXRP01000018">
    <property type="protein sequence ID" value="KIL45441.1"/>
    <property type="molecule type" value="Genomic_DNA"/>
</dbReference>
<dbReference type="GO" id="GO:0005886">
    <property type="term" value="C:plasma membrane"/>
    <property type="evidence" value="ECO:0007669"/>
    <property type="project" value="UniProtKB-SubCell"/>
</dbReference>
<dbReference type="RefSeq" id="WP_041089796.1">
    <property type="nucleotide sequence ID" value="NZ_JXRP01000018.1"/>
</dbReference>
<organism evidence="16 17">
    <name type="scientific">Jeotgalibacillus soli</name>
    <dbReference type="NCBI Taxonomy" id="889306"/>
    <lineage>
        <taxon>Bacteria</taxon>
        <taxon>Bacillati</taxon>
        <taxon>Bacillota</taxon>
        <taxon>Bacilli</taxon>
        <taxon>Bacillales</taxon>
        <taxon>Caryophanaceae</taxon>
        <taxon>Jeotgalibacillus</taxon>
    </lineage>
</organism>
<dbReference type="PANTHER" id="PTHR28259:SF18">
    <property type="entry name" value="FLUORIDE-SPECIFIC ION CHANNEL FLUC"/>
    <property type="match status" value="1"/>
</dbReference>
<feature type="transmembrane region" description="Helical" evidence="15">
    <location>
        <begin position="6"/>
        <end position="23"/>
    </location>
</feature>
<keyword evidence="5 15" id="KW-0812">Transmembrane</keyword>
<feature type="transmembrane region" description="Helical" evidence="15">
    <location>
        <begin position="35"/>
        <end position="52"/>
    </location>
</feature>
<dbReference type="PANTHER" id="PTHR28259">
    <property type="entry name" value="FLUORIDE EXPORT PROTEIN 1-RELATED"/>
    <property type="match status" value="1"/>
</dbReference>
<comment type="subcellular location">
    <subcellularLocation>
        <location evidence="1 15">Cell membrane</location>
        <topology evidence="1 15">Multi-pass membrane protein</topology>
    </subcellularLocation>
</comment>
<gene>
    <name evidence="15" type="primary">fluC</name>
    <name evidence="15" type="synonym">crcB</name>
    <name evidence="16" type="ORF">KP78_29850</name>
</gene>
<keyword evidence="9 15" id="KW-0406">Ion transport</keyword>
<protein>
    <recommendedName>
        <fullName evidence="15">Fluoride-specific ion channel FluC</fullName>
    </recommendedName>
</protein>
<reference evidence="16 17" key="1">
    <citation type="submission" date="2015-01" db="EMBL/GenBank/DDBJ databases">
        <title>Genome sequencing of Jeotgalibacillus soli.</title>
        <authorList>
            <person name="Goh K.M."/>
            <person name="Chan K.-G."/>
            <person name="Yaakop A.S."/>
            <person name="Ee R."/>
            <person name="Gan H.M."/>
            <person name="Chan C.S."/>
        </authorList>
    </citation>
    <scope>NUCLEOTIDE SEQUENCE [LARGE SCALE GENOMIC DNA]</scope>
    <source>
        <strain evidence="16 17">P9</strain>
    </source>
</reference>
<feature type="transmembrane region" description="Helical" evidence="15">
    <location>
        <begin position="58"/>
        <end position="79"/>
    </location>
</feature>
<evidence type="ECO:0000256" key="5">
    <source>
        <dbReference type="ARBA" id="ARBA00022692"/>
    </source>
</evidence>
<keyword evidence="7 15" id="KW-1133">Transmembrane helix</keyword>
<evidence type="ECO:0000256" key="14">
    <source>
        <dbReference type="ARBA" id="ARBA00049940"/>
    </source>
</evidence>
<evidence type="ECO:0000313" key="17">
    <source>
        <dbReference type="Proteomes" id="UP000031938"/>
    </source>
</evidence>
<comment type="function">
    <text evidence="14 15">Fluoride-specific ion channel. Important for reducing fluoride concentration in the cell, thus reducing its toxicity.</text>
</comment>
<evidence type="ECO:0000256" key="2">
    <source>
        <dbReference type="ARBA" id="ARBA00022448"/>
    </source>
</evidence>
<evidence type="ECO:0000256" key="15">
    <source>
        <dbReference type="HAMAP-Rule" id="MF_00454"/>
    </source>
</evidence>
<keyword evidence="2 15" id="KW-0813">Transport</keyword>
<keyword evidence="8 15" id="KW-0915">Sodium</keyword>
<dbReference type="InterPro" id="IPR003691">
    <property type="entry name" value="FluC"/>
</dbReference>
<dbReference type="OrthoDB" id="9815830at2"/>
<dbReference type="Proteomes" id="UP000031938">
    <property type="component" value="Unassembled WGS sequence"/>
</dbReference>
<feature type="binding site" evidence="15">
    <location>
        <position position="66"/>
    </location>
    <ligand>
        <name>Na(+)</name>
        <dbReference type="ChEBI" id="CHEBI:29101"/>
        <note>structural</note>
    </ligand>
</feature>
<dbReference type="STRING" id="889306.KP78_29850"/>
<evidence type="ECO:0000256" key="9">
    <source>
        <dbReference type="ARBA" id="ARBA00023065"/>
    </source>
</evidence>
<evidence type="ECO:0000256" key="10">
    <source>
        <dbReference type="ARBA" id="ARBA00023136"/>
    </source>
</evidence>
<dbReference type="HAMAP" id="MF_00454">
    <property type="entry name" value="FluC"/>
    <property type="match status" value="1"/>
</dbReference>
<evidence type="ECO:0000256" key="13">
    <source>
        <dbReference type="ARBA" id="ARBA00035585"/>
    </source>
</evidence>
<dbReference type="AlphaFoldDB" id="A0A0C2VLU8"/>
<evidence type="ECO:0000256" key="12">
    <source>
        <dbReference type="ARBA" id="ARBA00035120"/>
    </source>
</evidence>
<accession>A0A0C2VLU8</accession>
<comment type="caution">
    <text evidence="16">The sequence shown here is derived from an EMBL/GenBank/DDBJ whole genome shotgun (WGS) entry which is preliminary data.</text>
</comment>